<proteinExistence type="inferred from homology"/>
<evidence type="ECO:0000256" key="6">
    <source>
        <dbReference type="ARBA" id="ARBA00022692"/>
    </source>
</evidence>
<dbReference type="PRINTS" id="PR00385">
    <property type="entry name" value="P450"/>
</dbReference>
<keyword evidence="10 14" id="KW-0408">Iron</keyword>
<comment type="cofactor">
    <cofactor evidence="1 14">
        <name>heme</name>
        <dbReference type="ChEBI" id="CHEBI:30413"/>
    </cofactor>
</comment>
<dbReference type="PROSITE" id="PS00086">
    <property type="entry name" value="CYTOCHROME_P450"/>
    <property type="match status" value="1"/>
</dbReference>
<dbReference type="PANTHER" id="PTHR46300">
    <property type="entry name" value="P450, PUTATIVE (EUROFUNG)-RELATED-RELATED"/>
    <property type="match status" value="1"/>
</dbReference>
<evidence type="ECO:0000256" key="8">
    <source>
        <dbReference type="ARBA" id="ARBA00022989"/>
    </source>
</evidence>
<organism evidence="17 18">
    <name type="scientific">Mycena albidolilacea</name>
    <dbReference type="NCBI Taxonomy" id="1033008"/>
    <lineage>
        <taxon>Eukaryota</taxon>
        <taxon>Fungi</taxon>
        <taxon>Dikarya</taxon>
        <taxon>Basidiomycota</taxon>
        <taxon>Agaricomycotina</taxon>
        <taxon>Agaricomycetes</taxon>
        <taxon>Agaricomycetidae</taxon>
        <taxon>Agaricales</taxon>
        <taxon>Marasmiineae</taxon>
        <taxon>Mycenaceae</taxon>
        <taxon>Mycena</taxon>
    </lineage>
</organism>
<dbReference type="EMBL" id="JARIHO010000022">
    <property type="protein sequence ID" value="KAJ7344000.1"/>
    <property type="molecule type" value="Genomic_DNA"/>
</dbReference>
<evidence type="ECO:0000256" key="4">
    <source>
        <dbReference type="ARBA" id="ARBA00010617"/>
    </source>
</evidence>
<evidence type="ECO:0000256" key="7">
    <source>
        <dbReference type="ARBA" id="ARBA00022723"/>
    </source>
</evidence>
<keyword evidence="7 14" id="KW-0479">Metal-binding</keyword>
<keyword evidence="11 15" id="KW-0503">Monooxygenase</keyword>
<comment type="subcellular location">
    <subcellularLocation>
        <location evidence="2">Membrane</location>
        <topology evidence="2">Single-pass membrane protein</topology>
    </subcellularLocation>
</comment>
<evidence type="ECO:0000256" key="14">
    <source>
        <dbReference type="PIRSR" id="PIRSR602401-1"/>
    </source>
</evidence>
<dbReference type="InterPro" id="IPR017972">
    <property type="entry name" value="Cyt_P450_CS"/>
</dbReference>
<dbReference type="GO" id="GO:0016705">
    <property type="term" value="F:oxidoreductase activity, acting on paired donors, with incorporation or reduction of molecular oxygen"/>
    <property type="evidence" value="ECO:0007669"/>
    <property type="project" value="InterPro"/>
</dbReference>
<evidence type="ECO:0000256" key="12">
    <source>
        <dbReference type="ARBA" id="ARBA00023136"/>
    </source>
</evidence>
<evidence type="ECO:0000313" key="17">
    <source>
        <dbReference type="EMBL" id="KAJ7344000.1"/>
    </source>
</evidence>
<dbReference type="InterPro" id="IPR002401">
    <property type="entry name" value="Cyt_P450_E_grp-I"/>
</dbReference>
<sequence>MSLFPDLAFFHLGLNAALLIVPMTLLVLAPFVLRRNLVSAAGNPLPPGPLFRYPVITKQPEYLFDRWAKAYGHLFSLWMGNKLFIVISDPQVARDLLVTQGAIFSGRSPSMKNTTILQGRGITASGYDDKWYLHRRLANYTLSPKAIDSYAHVLDYEASVFVHTLYSDGKQGTVAINPMRHAGRYAFNNMLTISAGTRSTSDPLYERTLDLAMDPEFMELTGPLSNATDFLPFLRWLPNGKLSRGEKLHDRIVEIYGAVYTAIKERIEKGEGVPECLVRTLIETEEIEKLDWKDTCLLAAAFTMGGVHSTSGILDWFLALIPLYPEVQARAQAELDRVIGRERWPNAIDEAQLPYIRAIIKEVERMHAPFWIPAPHCATEDYDYNGMFIPKDSVVVLNCFTLHHNETRYPDPYKINPHNLILPGRFKFNPDRYLGDDLTSEDSAKLLDANARDHWTFGAGRRICPGMAVAERELFLAVSRILWTFTVHEHPDEPIHLDAYRGNAARTPLAYRVRFEPRHDKVHTMLAEIGETIAA</sequence>
<dbReference type="Proteomes" id="UP001218218">
    <property type="component" value="Unassembled WGS sequence"/>
</dbReference>
<dbReference type="Pfam" id="PF00067">
    <property type="entry name" value="p450"/>
    <property type="match status" value="1"/>
</dbReference>
<evidence type="ECO:0000256" key="11">
    <source>
        <dbReference type="ARBA" id="ARBA00023033"/>
    </source>
</evidence>
<dbReference type="Gene3D" id="1.10.630.10">
    <property type="entry name" value="Cytochrome P450"/>
    <property type="match status" value="1"/>
</dbReference>
<dbReference type="GO" id="GO:0016020">
    <property type="term" value="C:membrane"/>
    <property type="evidence" value="ECO:0007669"/>
    <property type="project" value="UniProtKB-SubCell"/>
</dbReference>
<comment type="caution">
    <text evidence="17">The sequence shown here is derived from an EMBL/GenBank/DDBJ whole genome shotgun (WGS) entry which is preliminary data.</text>
</comment>
<evidence type="ECO:0000256" key="1">
    <source>
        <dbReference type="ARBA" id="ARBA00001971"/>
    </source>
</evidence>
<keyword evidence="5 14" id="KW-0349">Heme</keyword>
<gene>
    <name evidence="17" type="ORF">DFH08DRAFT_871575</name>
</gene>
<dbReference type="InterPro" id="IPR036396">
    <property type="entry name" value="Cyt_P450_sf"/>
</dbReference>
<feature type="binding site" description="axial binding residue" evidence="14">
    <location>
        <position position="464"/>
    </location>
    <ligand>
        <name>heme</name>
        <dbReference type="ChEBI" id="CHEBI:30413"/>
    </ligand>
    <ligandPart>
        <name>Fe</name>
        <dbReference type="ChEBI" id="CHEBI:18248"/>
    </ligandPart>
</feature>
<keyword evidence="8 16" id="KW-1133">Transmembrane helix</keyword>
<keyword evidence="12 16" id="KW-0472">Membrane</keyword>
<dbReference type="SUPFAM" id="SSF48264">
    <property type="entry name" value="Cytochrome P450"/>
    <property type="match status" value="1"/>
</dbReference>
<dbReference type="PANTHER" id="PTHR46300:SF2">
    <property type="entry name" value="CYTOCHROME P450 MONOOXYGENASE ALNH-RELATED"/>
    <property type="match status" value="1"/>
</dbReference>
<dbReference type="InterPro" id="IPR050364">
    <property type="entry name" value="Cytochrome_P450_fung"/>
</dbReference>
<dbReference type="InterPro" id="IPR001128">
    <property type="entry name" value="Cyt_P450"/>
</dbReference>
<evidence type="ECO:0000256" key="16">
    <source>
        <dbReference type="SAM" id="Phobius"/>
    </source>
</evidence>
<dbReference type="GO" id="GO:0020037">
    <property type="term" value="F:heme binding"/>
    <property type="evidence" value="ECO:0007669"/>
    <property type="project" value="InterPro"/>
</dbReference>
<accession>A0AAD6ZYA1</accession>
<evidence type="ECO:0000256" key="9">
    <source>
        <dbReference type="ARBA" id="ARBA00023002"/>
    </source>
</evidence>
<comment type="pathway">
    <text evidence="3">Secondary metabolite biosynthesis.</text>
</comment>
<evidence type="ECO:0000256" key="13">
    <source>
        <dbReference type="ARBA" id="ARBA00023180"/>
    </source>
</evidence>
<evidence type="ECO:0000256" key="2">
    <source>
        <dbReference type="ARBA" id="ARBA00004167"/>
    </source>
</evidence>
<dbReference type="PRINTS" id="PR00463">
    <property type="entry name" value="EP450I"/>
</dbReference>
<comment type="similarity">
    <text evidence="4 15">Belongs to the cytochrome P450 family.</text>
</comment>
<keyword evidence="13" id="KW-0325">Glycoprotein</keyword>
<protein>
    <submittedName>
        <fullName evidence="17">Cytochrome P450</fullName>
    </submittedName>
</protein>
<evidence type="ECO:0000256" key="15">
    <source>
        <dbReference type="RuleBase" id="RU000461"/>
    </source>
</evidence>
<dbReference type="AlphaFoldDB" id="A0AAD6ZYA1"/>
<dbReference type="GO" id="GO:0005506">
    <property type="term" value="F:iron ion binding"/>
    <property type="evidence" value="ECO:0007669"/>
    <property type="project" value="InterPro"/>
</dbReference>
<feature type="transmembrane region" description="Helical" evidence="16">
    <location>
        <begin position="12"/>
        <end position="33"/>
    </location>
</feature>
<evidence type="ECO:0000313" key="18">
    <source>
        <dbReference type="Proteomes" id="UP001218218"/>
    </source>
</evidence>
<evidence type="ECO:0000256" key="3">
    <source>
        <dbReference type="ARBA" id="ARBA00005179"/>
    </source>
</evidence>
<dbReference type="GO" id="GO:0004497">
    <property type="term" value="F:monooxygenase activity"/>
    <property type="evidence" value="ECO:0007669"/>
    <property type="project" value="UniProtKB-KW"/>
</dbReference>
<evidence type="ECO:0000256" key="10">
    <source>
        <dbReference type="ARBA" id="ARBA00023004"/>
    </source>
</evidence>
<reference evidence="17" key="1">
    <citation type="submission" date="2023-03" db="EMBL/GenBank/DDBJ databases">
        <title>Massive genome expansion in bonnet fungi (Mycena s.s.) driven by repeated elements and novel gene families across ecological guilds.</title>
        <authorList>
            <consortium name="Lawrence Berkeley National Laboratory"/>
            <person name="Harder C.B."/>
            <person name="Miyauchi S."/>
            <person name="Viragh M."/>
            <person name="Kuo A."/>
            <person name="Thoen E."/>
            <person name="Andreopoulos B."/>
            <person name="Lu D."/>
            <person name="Skrede I."/>
            <person name="Drula E."/>
            <person name="Henrissat B."/>
            <person name="Morin E."/>
            <person name="Kohler A."/>
            <person name="Barry K."/>
            <person name="LaButti K."/>
            <person name="Morin E."/>
            <person name="Salamov A."/>
            <person name="Lipzen A."/>
            <person name="Mereny Z."/>
            <person name="Hegedus B."/>
            <person name="Baldrian P."/>
            <person name="Stursova M."/>
            <person name="Weitz H."/>
            <person name="Taylor A."/>
            <person name="Grigoriev I.V."/>
            <person name="Nagy L.G."/>
            <person name="Martin F."/>
            <person name="Kauserud H."/>
        </authorList>
    </citation>
    <scope>NUCLEOTIDE SEQUENCE</scope>
    <source>
        <strain evidence="17">CBHHK002</strain>
    </source>
</reference>
<keyword evidence="6 16" id="KW-0812">Transmembrane</keyword>
<keyword evidence="9 15" id="KW-0560">Oxidoreductase</keyword>
<name>A0AAD6ZYA1_9AGAR</name>
<evidence type="ECO:0000256" key="5">
    <source>
        <dbReference type="ARBA" id="ARBA00022617"/>
    </source>
</evidence>
<keyword evidence="18" id="KW-1185">Reference proteome</keyword>